<gene>
    <name evidence="4" type="ORF">GC097_31125</name>
</gene>
<reference evidence="4 5" key="1">
    <citation type="submission" date="2019-10" db="EMBL/GenBank/DDBJ databases">
        <title>Description of Paenibacillus pedi sp. nov.</title>
        <authorList>
            <person name="Carlier A."/>
            <person name="Qi S."/>
        </authorList>
    </citation>
    <scope>NUCLEOTIDE SEQUENCE [LARGE SCALE GENOMIC DNA]</scope>
    <source>
        <strain evidence="4 5">LMG 31457</strain>
    </source>
</reference>
<dbReference type="Pfam" id="PF12793">
    <property type="entry name" value="SgrR_N"/>
    <property type="match status" value="1"/>
</dbReference>
<evidence type="ECO:0008006" key="6">
    <source>
        <dbReference type="Google" id="ProtNLM"/>
    </source>
</evidence>
<dbReference type="InterPro" id="IPR000914">
    <property type="entry name" value="SBP_5_dom"/>
</dbReference>
<evidence type="ECO:0000313" key="5">
    <source>
        <dbReference type="Proteomes" id="UP000618579"/>
    </source>
</evidence>
<dbReference type="InterPro" id="IPR039424">
    <property type="entry name" value="SBP_5"/>
</dbReference>
<dbReference type="Pfam" id="PF00496">
    <property type="entry name" value="SBP_bac_5"/>
    <property type="match status" value="1"/>
</dbReference>
<comment type="caution">
    <text evidence="4">The sequence shown here is derived from an EMBL/GenBank/DDBJ whole genome shotgun (WGS) entry which is preliminary data.</text>
</comment>
<keyword evidence="1" id="KW-0238">DNA-binding</keyword>
<sequence>MEGIFMQLALQYAQLKTSITRVLQIPHTYMDVPVSVEEIAGYLYCTERNVKILIRKMSEMGWIVWTPGRGRGHRSAIRFLVAAEDLLLAEAKVLVEQGNLNNAMSLFHMEGLDGGVIDRFLAWLGSYFGYRGNCESGNPETLRLPMQFRVLTLDPVDILFSRDLHFVKQAFDTLLYYNPLCGCLEPGLAHEWACNDNATVWTFYLRKRVRFHHGREMTADDVVFSFNRLRSLGTEYSPNRWLLRSVREIRAVDRLTVRLELDAPNYMLPHYVSSYQAAIVPADVYSASKVADASMLPVGTGPFRIARHDTGGLTLEAFEDYYKECAHLDRIELLYVPDNVSDRRWQQLNFQMGKLNHYKQPAPAHWYKKEVMMLGSSTLVFNFRKKGPQQELKFRQAIQLILNRSGLIKELGLYHARPAADFLPPESPTAEPEDHQPERAKELLRECGYEGESITMIFTLKNRPHAEWIQSCCQAVGIGVVLKEYTFEQMTKVPLLLEADVIIGGVVADDDEARCLIEVYKVGNLAVRTYATDEQRLVFDETIAAIEAEPDAQERLQRIRGMQDLISDNYAVLFLLHTTQQLVYSPHLQGIAFNTLGWFDFKNIWFRSDSMEE</sequence>
<dbReference type="SUPFAM" id="SSF53850">
    <property type="entry name" value="Periplasmic binding protein-like II"/>
    <property type="match status" value="1"/>
</dbReference>
<evidence type="ECO:0000256" key="1">
    <source>
        <dbReference type="ARBA" id="ARBA00023125"/>
    </source>
</evidence>
<evidence type="ECO:0000259" key="2">
    <source>
        <dbReference type="Pfam" id="PF00496"/>
    </source>
</evidence>
<feature type="domain" description="Solute-binding protein family 5" evidence="2">
    <location>
        <begin position="184"/>
        <end position="511"/>
    </location>
</feature>
<dbReference type="Gene3D" id="3.40.190.10">
    <property type="entry name" value="Periplasmic binding protein-like II"/>
    <property type="match status" value="1"/>
</dbReference>
<name>A0ABX1ZWK7_9BACL</name>
<organism evidence="4 5">
    <name type="scientific">Paenibacillus planticolens</name>
    <dbReference type="NCBI Taxonomy" id="2654976"/>
    <lineage>
        <taxon>Bacteria</taxon>
        <taxon>Bacillati</taxon>
        <taxon>Bacillota</taxon>
        <taxon>Bacilli</taxon>
        <taxon>Bacillales</taxon>
        <taxon>Paenibacillaceae</taxon>
        <taxon>Paenibacillus</taxon>
    </lineage>
</organism>
<keyword evidence="5" id="KW-1185">Reference proteome</keyword>
<evidence type="ECO:0000313" key="4">
    <source>
        <dbReference type="EMBL" id="NOV04434.1"/>
    </source>
</evidence>
<dbReference type="PANTHER" id="PTHR30290:SF72">
    <property type="entry name" value="HTH-TYPE TRANSCRIPTIONAL REGULATOR SGRR"/>
    <property type="match status" value="1"/>
</dbReference>
<dbReference type="PANTHER" id="PTHR30290">
    <property type="entry name" value="PERIPLASMIC BINDING COMPONENT OF ABC TRANSPORTER"/>
    <property type="match status" value="1"/>
</dbReference>
<evidence type="ECO:0000259" key="3">
    <source>
        <dbReference type="Pfam" id="PF12793"/>
    </source>
</evidence>
<dbReference type="Proteomes" id="UP000618579">
    <property type="component" value="Unassembled WGS sequence"/>
</dbReference>
<dbReference type="EMBL" id="WHNZ01000083">
    <property type="protein sequence ID" value="NOV04434.1"/>
    <property type="molecule type" value="Genomic_DNA"/>
</dbReference>
<dbReference type="InterPro" id="IPR025370">
    <property type="entry name" value="SgrR_HTH_N"/>
</dbReference>
<feature type="domain" description="Transcriptional regulator SgrR N-terminal HTH" evidence="3">
    <location>
        <begin position="30"/>
        <end position="108"/>
    </location>
</feature>
<accession>A0ABX1ZWK7</accession>
<dbReference type="Gene3D" id="3.10.105.10">
    <property type="entry name" value="Dipeptide-binding Protein, Domain 3"/>
    <property type="match status" value="1"/>
</dbReference>
<proteinExistence type="predicted"/>
<protein>
    <recommendedName>
        <fullName evidence="6">ABC transporter substrate-binding protein</fullName>
    </recommendedName>
</protein>